<dbReference type="EMBL" id="BQNB010020085">
    <property type="protein sequence ID" value="GJT92188.1"/>
    <property type="molecule type" value="Genomic_DNA"/>
</dbReference>
<evidence type="ECO:0000313" key="3">
    <source>
        <dbReference type="Proteomes" id="UP001151760"/>
    </source>
</evidence>
<feature type="region of interest" description="Disordered" evidence="1">
    <location>
        <begin position="27"/>
        <end position="107"/>
    </location>
</feature>
<evidence type="ECO:0008006" key="4">
    <source>
        <dbReference type="Google" id="ProtNLM"/>
    </source>
</evidence>
<organism evidence="2 3">
    <name type="scientific">Tanacetum coccineum</name>
    <dbReference type="NCBI Taxonomy" id="301880"/>
    <lineage>
        <taxon>Eukaryota</taxon>
        <taxon>Viridiplantae</taxon>
        <taxon>Streptophyta</taxon>
        <taxon>Embryophyta</taxon>
        <taxon>Tracheophyta</taxon>
        <taxon>Spermatophyta</taxon>
        <taxon>Magnoliopsida</taxon>
        <taxon>eudicotyledons</taxon>
        <taxon>Gunneridae</taxon>
        <taxon>Pentapetalae</taxon>
        <taxon>asterids</taxon>
        <taxon>campanulids</taxon>
        <taxon>Asterales</taxon>
        <taxon>Asteraceae</taxon>
        <taxon>Asteroideae</taxon>
        <taxon>Anthemideae</taxon>
        <taxon>Anthemidinae</taxon>
        <taxon>Tanacetum</taxon>
    </lineage>
</organism>
<feature type="compositionally biased region" description="Polar residues" evidence="1">
    <location>
        <begin position="75"/>
        <end position="96"/>
    </location>
</feature>
<reference evidence="2" key="1">
    <citation type="journal article" date="2022" name="Int. J. Mol. Sci.">
        <title>Draft Genome of Tanacetum Coccineum: Genomic Comparison of Closely Related Tanacetum-Family Plants.</title>
        <authorList>
            <person name="Yamashiro T."/>
            <person name="Shiraishi A."/>
            <person name="Nakayama K."/>
            <person name="Satake H."/>
        </authorList>
    </citation>
    <scope>NUCLEOTIDE SEQUENCE</scope>
</reference>
<comment type="caution">
    <text evidence="2">The sequence shown here is derived from an EMBL/GenBank/DDBJ whole genome shotgun (WGS) entry which is preliminary data.</text>
</comment>
<reference evidence="2" key="2">
    <citation type="submission" date="2022-01" db="EMBL/GenBank/DDBJ databases">
        <authorList>
            <person name="Yamashiro T."/>
            <person name="Shiraishi A."/>
            <person name="Satake H."/>
            <person name="Nakayama K."/>
        </authorList>
    </citation>
    <scope>NUCLEOTIDE SEQUENCE</scope>
</reference>
<feature type="region of interest" description="Disordered" evidence="1">
    <location>
        <begin position="163"/>
        <end position="188"/>
    </location>
</feature>
<keyword evidence="3" id="KW-1185">Reference proteome</keyword>
<dbReference type="Proteomes" id="UP001151760">
    <property type="component" value="Unassembled WGS sequence"/>
</dbReference>
<evidence type="ECO:0000313" key="2">
    <source>
        <dbReference type="EMBL" id="GJT92188.1"/>
    </source>
</evidence>
<proteinExistence type="predicted"/>
<name>A0ABQ5HWH3_9ASTR</name>
<accession>A0ABQ5HWH3</accession>
<evidence type="ECO:0000256" key="1">
    <source>
        <dbReference type="SAM" id="MobiDB-lite"/>
    </source>
</evidence>
<gene>
    <name evidence="2" type="ORF">Tco_1081033</name>
</gene>
<feature type="compositionally biased region" description="Low complexity" evidence="1">
    <location>
        <begin position="34"/>
        <end position="53"/>
    </location>
</feature>
<feature type="compositionally biased region" description="Basic and acidic residues" evidence="1">
    <location>
        <begin position="57"/>
        <end position="68"/>
    </location>
</feature>
<protein>
    <recommendedName>
        <fullName evidence="4">Reverse transcriptase domain-containing protein</fullName>
    </recommendedName>
</protein>
<feature type="compositionally biased region" description="Basic and acidic residues" evidence="1">
    <location>
        <begin position="171"/>
        <end position="185"/>
    </location>
</feature>
<sequence length="227" mass="25415">MSPRVEYKKKSVRKIVEKRVAKAIEKYEKTKADSNNAGGSGSTNTGGTAGRAARIGESNKRKWEEHQRNNNNKNPKTATTSHNNTHNQDRNLNNKFLSPANKTREPETVRAYAAAPTGHMEKDCRVRLQGAVLSNPDDPNDLLRLIVKHQNRFMGAVLKQRSKGASYASRQGERGADALDQERKPQAKTSTCYEYSIHFGIKTKIFGSAKSESYQDLKAPTEWLRGE</sequence>